<dbReference type="InterPro" id="IPR036388">
    <property type="entry name" value="WH-like_DNA-bd_sf"/>
</dbReference>
<dbReference type="Proteomes" id="UP000553343">
    <property type="component" value="Unassembled WGS sequence"/>
</dbReference>
<dbReference type="Gene3D" id="3.40.50.450">
    <property type="match status" value="1"/>
</dbReference>
<organism evidence="4 5">
    <name type="scientific">Desulfobacter latus</name>
    <dbReference type="NCBI Taxonomy" id="2292"/>
    <lineage>
        <taxon>Bacteria</taxon>
        <taxon>Pseudomonadati</taxon>
        <taxon>Thermodesulfobacteriota</taxon>
        <taxon>Desulfobacteria</taxon>
        <taxon>Desulfobacterales</taxon>
        <taxon>Desulfobacteraceae</taxon>
        <taxon>Desulfobacter</taxon>
    </lineage>
</organism>
<reference evidence="4 5" key="1">
    <citation type="submission" date="2020-06" db="EMBL/GenBank/DDBJ databases">
        <title>High-quality draft genome of sulfate reducer Desulfobacter latus type strain AcrS2 isolated from marine sediment.</title>
        <authorList>
            <person name="Hoppe M."/>
            <person name="Larsen C.K."/>
            <person name="Marshall I.P.G."/>
            <person name="Schramm A."/>
            <person name="Marietou A.G."/>
        </authorList>
    </citation>
    <scope>NUCLEOTIDE SEQUENCE [LARGE SCALE GENOMIC DNA]</scope>
    <source>
        <strain evidence="4 5">AcRS2</strain>
    </source>
</reference>
<proteinExistence type="inferred from homology"/>
<dbReference type="SUPFAM" id="SSF47781">
    <property type="entry name" value="RuvA domain 2-like"/>
    <property type="match status" value="1"/>
</dbReference>
<evidence type="ECO:0000256" key="1">
    <source>
        <dbReference type="ARBA" id="ARBA00006525"/>
    </source>
</evidence>
<dbReference type="Gene3D" id="1.10.10.10">
    <property type="entry name" value="Winged helix-like DNA-binding domain superfamily/Winged helix DNA-binding domain"/>
    <property type="match status" value="1"/>
</dbReference>
<evidence type="ECO:0000313" key="5">
    <source>
        <dbReference type="Proteomes" id="UP000553343"/>
    </source>
</evidence>
<dbReference type="GO" id="GO:0009294">
    <property type="term" value="P:DNA-mediated transformation"/>
    <property type="evidence" value="ECO:0007669"/>
    <property type="project" value="InterPro"/>
</dbReference>
<dbReference type="PANTHER" id="PTHR43022">
    <property type="entry name" value="PROTEIN SMF"/>
    <property type="match status" value="1"/>
</dbReference>
<dbReference type="Pfam" id="PF17782">
    <property type="entry name" value="WHD_DprA"/>
    <property type="match status" value="1"/>
</dbReference>
<dbReference type="PANTHER" id="PTHR43022:SF1">
    <property type="entry name" value="PROTEIN SMF"/>
    <property type="match status" value="1"/>
</dbReference>
<dbReference type="AlphaFoldDB" id="A0A850T394"/>
<evidence type="ECO:0000259" key="3">
    <source>
        <dbReference type="Pfam" id="PF17782"/>
    </source>
</evidence>
<feature type="domain" description="DprA winged helix" evidence="3">
    <location>
        <begin position="313"/>
        <end position="366"/>
    </location>
</feature>
<feature type="domain" description="Smf/DprA SLOG" evidence="2">
    <location>
        <begin position="84"/>
        <end position="292"/>
    </location>
</feature>
<evidence type="ECO:0000313" key="4">
    <source>
        <dbReference type="EMBL" id="NWH05571.1"/>
    </source>
</evidence>
<name>A0A850T394_9BACT</name>
<accession>A0A850T394</accession>
<sequence length="373" mass="40913">MMPCPDTYLPWFLLAELPGLSPRAIKNLIQCFKTPDAILKASKTQLLSVPDISAKVVKILLEQKTFEPVAQKRLAQVQNSEYRVLVLTDPEYPALLKEIPDPPALLFYDGTFDPNTPCISIVGSRNATRYGIDTARYLAGRLTALGFTIVSGMALGIDTAAHKGALENDAGQTLAVLGSGLDYIYPRHNRPLYSRIRKQGAVVSEFFPDTAPLPANFPRRNRIIAGLSCGTVVVEAARKSGSLITARLAGEYNREVFAVPGSIKSSKSRGTHHLIKQGARLIENEMDIIDELAQFVHVTHKTPAAFEPIKNKPTMDKIQTMVYKHLDLYPEHIDRITASSGLTSAQVSAALLDLELSGLIVRHSGNKFSILEE</sequence>
<dbReference type="InterPro" id="IPR041614">
    <property type="entry name" value="DprA_WH"/>
</dbReference>
<dbReference type="InterPro" id="IPR010994">
    <property type="entry name" value="RuvA_2-like"/>
</dbReference>
<dbReference type="NCBIfam" id="TIGR00732">
    <property type="entry name" value="dprA"/>
    <property type="match status" value="1"/>
</dbReference>
<dbReference type="Pfam" id="PF14520">
    <property type="entry name" value="HHH_5"/>
    <property type="match status" value="1"/>
</dbReference>
<dbReference type="InterPro" id="IPR003488">
    <property type="entry name" value="DprA"/>
</dbReference>
<keyword evidence="5" id="KW-1185">Reference proteome</keyword>
<gene>
    <name evidence="4" type="primary">dprA</name>
    <name evidence="4" type="ORF">HXW94_11340</name>
</gene>
<comment type="caution">
    <text evidence="4">The sequence shown here is derived from an EMBL/GenBank/DDBJ whole genome shotgun (WGS) entry which is preliminary data.</text>
</comment>
<evidence type="ECO:0000259" key="2">
    <source>
        <dbReference type="Pfam" id="PF02481"/>
    </source>
</evidence>
<dbReference type="InterPro" id="IPR057666">
    <property type="entry name" value="DrpA_SLOG"/>
</dbReference>
<dbReference type="Pfam" id="PF02481">
    <property type="entry name" value="DNA_processg_A"/>
    <property type="match status" value="1"/>
</dbReference>
<protein>
    <submittedName>
        <fullName evidence="4">DNA-protecting protein DprA</fullName>
    </submittedName>
</protein>
<dbReference type="SUPFAM" id="SSF102405">
    <property type="entry name" value="MCP/YpsA-like"/>
    <property type="match status" value="1"/>
</dbReference>
<dbReference type="EMBL" id="JACADJ010000039">
    <property type="protein sequence ID" value="NWH05571.1"/>
    <property type="molecule type" value="Genomic_DNA"/>
</dbReference>
<comment type="similarity">
    <text evidence="1">Belongs to the DprA/Smf family.</text>
</comment>